<dbReference type="PANTHER" id="PTHR43885">
    <property type="entry name" value="HALOACID DEHALOGENASE-LIKE HYDROLASE"/>
    <property type="match status" value="1"/>
</dbReference>
<organism evidence="1">
    <name type="scientific">Chlamydomonas reinhardtii</name>
    <name type="common">Chlamydomonas smithii</name>
    <dbReference type="NCBI Taxonomy" id="3055"/>
    <lineage>
        <taxon>Eukaryota</taxon>
        <taxon>Viridiplantae</taxon>
        <taxon>Chlorophyta</taxon>
        <taxon>core chlorophytes</taxon>
        <taxon>Chlorophyceae</taxon>
        <taxon>CS clade</taxon>
        <taxon>Chlamydomonadales</taxon>
        <taxon>Chlamydomonadaceae</taxon>
        <taxon>Chlamydomonas</taxon>
    </lineage>
</organism>
<dbReference type="RefSeq" id="XP_001691182.2">
    <property type="nucleotide sequence ID" value="XM_001691130.2"/>
</dbReference>
<protein>
    <submittedName>
        <fullName evidence="1">Halo-acid dehalogenase-like hydrolase</fullName>
    </submittedName>
</protein>
<dbReference type="AlphaFoldDB" id="Q4KX33"/>
<evidence type="ECO:0000313" key="1">
    <source>
        <dbReference type="EMBL" id="AAT72930.1"/>
    </source>
</evidence>
<dbReference type="PANTHER" id="PTHR43885:SF1">
    <property type="entry name" value="SUPERFAMILY HYDROLASE, PUTATIVE (AFU_ORTHOLOGUE AFUA_4G13290)-RELATED"/>
    <property type="match status" value="1"/>
</dbReference>
<dbReference type="ExpressionAtlas" id="Q4KX33">
    <property type="expression patterns" value="baseline and differential"/>
</dbReference>
<dbReference type="Gene3D" id="3.40.50.1000">
    <property type="entry name" value="HAD superfamily/HAD-like"/>
    <property type="match status" value="1"/>
</dbReference>
<reference evidence="1" key="1">
    <citation type="submission" date="2004-06" db="EMBL/GenBank/DDBJ databases">
        <title>A mutant of Chlamydomonas reinhardtii that cannot acclimate to low CO2 conditions has an insertion in the Hdh1 gene.</title>
        <authorList>
            <person name="Adams J.E."/>
            <person name="Colombo S.L."/>
            <person name="Mason C.B."/>
            <person name="Ynalvez R.A."/>
            <person name="Tural B."/>
            <person name="Moroney J.V."/>
        </authorList>
    </citation>
    <scope>NUCLEOTIDE SEQUENCE</scope>
</reference>
<dbReference type="OrthoDB" id="40579at2759"/>
<proteinExistence type="evidence at transcript level"/>
<gene>
    <name evidence="1" type="primary">HDH1</name>
</gene>
<dbReference type="Gene3D" id="1.10.150.240">
    <property type="entry name" value="Putative phosphatase, domain 2"/>
    <property type="match status" value="1"/>
</dbReference>
<dbReference type="SUPFAM" id="SSF56784">
    <property type="entry name" value="HAD-like"/>
    <property type="match status" value="1"/>
</dbReference>
<dbReference type="Pfam" id="PF00702">
    <property type="entry name" value="Hydrolase"/>
    <property type="match status" value="1"/>
</dbReference>
<dbReference type="EMBL" id="AY672644">
    <property type="protein sequence ID" value="AAT72930.1"/>
    <property type="molecule type" value="mRNA"/>
</dbReference>
<dbReference type="eggNOG" id="ENOG502S0Q8">
    <property type="taxonomic scope" value="Eukaryota"/>
</dbReference>
<name>Q4KX33_CHLRE</name>
<dbReference type="GO" id="GO:0016787">
    <property type="term" value="F:hydrolase activity"/>
    <property type="evidence" value="ECO:0007669"/>
    <property type="project" value="UniProtKB-KW"/>
</dbReference>
<keyword evidence="1" id="KW-0378">Hydrolase</keyword>
<dbReference type="InterPro" id="IPR023214">
    <property type="entry name" value="HAD_sf"/>
</dbReference>
<accession>Q4KX33</accession>
<dbReference type="InterPro" id="IPR036412">
    <property type="entry name" value="HAD-like_sf"/>
</dbReference>
<sequence length="287" mass="30771">MFTVSNNRLTPYTPLATPRLAFHFRSRSLIARSHSLGAKMTTVVSFDVDGTLIHSVGDKSNKLHKDAFTHGLKVGLGLDTHIDVIAHHGSTDPLILIKVAEHHGISKQEAMAKLPAMEAAMNAYFTEHRDEAAVGLELLPGVKELLTRLKALPNVATCLVTGNLEPIGWGKMEKLGVLDLFSSPRFGGFGSDFCSGNTEESWKDRGEFVRVAARKCEELHGKVGARFHVGDTPMDIKAAVDAGAVPVAVATGIYTAEQLKAVAEGVVVLDSLSDVQAVLRVMKLAAA</sequence>
<dbReference type="InterPro" id="IPR023198">
    <property type="entry name" value="PGP-like_dom2"/>
</dbReference>
<dbReference type="KEGG" id="cre:CHLRE_06g311850v5"/>
<dbReference type="HOGENOM" id="CLU_045011_18_0_1"/>